<dbReference type="EMBL" id="PZJJ01000033">
    <property type="protein sequence ID" value="PTL37805.1"/>
    <property type="molecule type" value="Genomic_DNA"/>
</dbReference>
<evidence type="ECO:0000313" key="2">
    <source>
        <dbReference type="EMBL" id="PTL37805.1"/>
    </source>
</evidence>
<dbReference type="SUPFAM" id="SSF51064">
    <property type="entry name" value="Head domain of nucleotide exchange factor GrpE"/>
    <property type="match status" value="1"/>
</dbReference>
<keyword evidence="1" id="KW-0143">Chaperone</keyword>
<evidence type="ECO:0000313" key="3">
    <source>
        <dbReference type="Proteomes" id="UP000240509"/>
    </source>
</evidence>
<dbReference type="Proteomes" id="UP000240509">
    <property type="component" value="Unassembled WGS sequence"/>
</dbReference>
<dbReference type="AlphaFoldDB" id="A0A2T4U379"/>
<organism evidence="2 3">
    <name type="scientific">Alkalicoccus saliphilus</name>
    <dbReference type="NCBI Taxonomy" id="200989"/>
    <lineage>
        <taxon>Bacteria</taxon>
        <taxon>Bacillati</taxon>
        <taxon>Bacillota</taxon>
        <taxon>Bacilli</taxon>
        <taxon>Bacillales</taxon>
        <taxon>Bacillaceae</taxon>
        <taxon>Alkalicoccus</taxon>
    </lineage>
</organism>
<comment type="caution">
    <text evidence="2">The sequence shown here is derived from an EMBL/GenBank/DDBJ whole genome shotgun (WGS) entry which is preliminary data.</text>
</comment>
<dbReference type="InterPro" id="IPR009012">
    <property type="entry name" value="GrpE_head"/>
</dbReference>
<dbReference type="GO" id="GO:0006457">
    <property type="term" value="P:protein folding"/>
    <property type="evidence" value="ECO:0007669"/>
    <property type="project" value="InterPro"/>
</dbReference>
<dbReference type="Pfam" id="PF01025">
    <property type="entry name" value="GrpE"/>
    <property type="match status" value="1"/>
</dbReference>
<dbReference type="GO" id="GO:0051087">
    <property type="term" value="F:protein-folding chaperone binding"/>
    <property type="evidence" value="ECO:0007669"/>
    <property type="project" value="InterPro"/>
</dbReference>
<dbReference type="Gene3D" id="2.30.22.10">
    <property type="entry name" value="Head domain of nucleotide exchange factor GrpE"/>
    <property type="match status" value="1"/>
</dbReference>
<dbReference type="RefSeq" id="WP_107585989.1">
    <property type="nucleotide sequence ID" value="NZ_PZJJ01000033.1"/>
</dbReference>
<proteinExistence type="predicted"/>
<dbReference type="GO" id="GO:0042803">
    <property type="term" value="F:protein homodimerization activity"/>
    <property type="evidence" value="ECO:0007669"/>
    <property type="project" value="InterPro"/>
</dbReference>
<accession>A0A2T4U379</accession>
<sequence length="305" mass="36158">MINMKKLIEISEVQRTYSIKRKLLEEWKVQFEELEVEAEKLSAFFQRNYENKMIQDNFPPELQELLENRLEGIRLSAKTATRLKRKLNNEKPLEDPPKGFIPIKKTNSNPILELVEKDNQSIFLNFFEEEVDEIIKVNRDQVELLQVDIEMAEKRFFQFIEKALAPIMDGLYNGKLHAKELVIYTNDSFPDYKTEVIEWVSIYEELMEEVNKLLKTYFVGLLIPEKGDYFDELKHDPIAVVEDTEYHNEQIKELVRYGYYYKKTINNQKNFIIRPAQVTVVKNLLEKPADKEKSGHRDEGDINEV</sequence>
<protein>
    <submittedName>
        <fullName evidence="2">Nucleotide exchange factor GrpE</fullName>
    </submittedName>
</protein>
<keyword evidence="3" id="KW-1185">Reference proteome</keyword>
<reference evidence="2 3" key="1">
    <citation type="submission" date="2018-03" db="EMBL/GenBank/DDBJ databases">
        <title>Alkalicoccus saliphilus sp. nov., isolated from a mineral pool.</title>
        <authorList>
            <person name="Zhao B."/>
        </authorList>
    </citation>
    <scope>NUCLEOTIDE SEQUENCE [LARGE SCALE GENOMIC DNA]</scope>
    <source>
        <strain evidence="2 3">6AG</strain>
    </source>
</reference>
<evidence type="ECO:0000256" key="1">
    <source>
        <dbReference type="ARBA" id="ARBA00023186"/>
    </source>
</evidence>
<dbReference type="GO" id="GO:0000774">
    <property type="term" value="F:adenyl-nucleotide exchange factor activity"/>
    <property type="evidence" value="ECO:0007669"/>
    <property type="project" value="InterPro"/>
</dbReference>
<name>A0A2T4U379_9BACI</name>
<dbReference type="InterPro" id="IPR000740">
    <property type="entry name" value="GrpE"/>
</dbReference>
<gene>
    <name evidence="2" type="primary">grpE</name>
    <name evidence="2" type="ORF">C6Y45_14685</name>
</gene>